<dbReference type="AlphaFoldDB" id="A0A0Q3UTJ1"/>
<reference evidence="2 3" key="1">
    <citation type="submission" date="2015-10" db="EMBL/GenBank/DDBJ databases">
        <authorList>
            <person name="Gilbert D.G."/>
        </authorList>
    </citation>
    <scope>NUCLEOTIDE SEQUENCE [LARGE SCALE GENOMIC DNA]</scope>
    <source>
        <strain evidence="2">FVVF132</strain>
    </source>
</reference>
<sequence length="74" mass="8394">MKEEGDAITVKRNGIAEDACIPSIWPCEFNKEMQTFLHVQVRGVINTHQEKDQQQDYPGLFAGRNSTKCNPNTD</sequence>
<dbReference type="Proteomes" id="UP000051836">
    <property type="component" value="Unassembled WGS sequence"/>
</dbReference>
<evidence type="ECO:0000256" key="1">
    <source>
        <dbReference type="SAM" id="MobiDB-lite"/>
    </source>
</evidence>
<evidence type="ECO:0000313" key="3">
    <source>
        <dbReference type="Proteomes" id="UP000051836"/>
    </source>
</evidence>
<dbReference type="EMBL" id="LMAW01001436">
    <property type="protein sequence ID" value="KQK83594.1"/>
    <property type="molecule type" value="Genomic_DNA"/>
</dbReference>
<gene>
    <name evidence="2" type="ORF">AAES_58763</name>
</gene>
<protein>
    <submittedName>
        <fullName evidence="2">Uncharacterized protein</fullName>
    </submittedName>
</protein>
<proteinExistence type="predicted"/>
<accession>A0A0Q3UTJ1</accession>
<evidence type="ECO:0000313" key="2">
    <source>
        <dbReference type="EMBL" id="KQK83594.1"/>
    </source>
</evidence>
<feature type="region of interest" description="Disordered" evidence="1">
    <location>
        <begin position="49"/>
        <end position="74"/>
    </location>
</feature>
<name>A0A0Q3UTJ1_AMAAE</name>
<keyword evidence="3" id="KW-1185">Reference proteome</keyword>
<feature type="compositionally biased region" description="Polar residues" evidence="1">
    <location>
        <begin position="64"/>
        <end position="74"/>
    </location>
</feature>
<comment type="caution">
    <text evidence="2">The sequence shown here is derived from an EMBL/GenBank/DDBJ whole genome shotgun (WGS) entry which is preliminary data.</text>
</comment>
<organism evidence="2 3">
    <name type="scientific">Amazona aestiva</name>
    <name type="common">Blue-fronted Amazon parrot</name>
    <dbReference type="NCBI Taxonomy" id="12930"/>
    <lineage>
        <taxon>Eukaryota</taxon>
        <taxon>Metazoa</taxon>
        <taxon>Chordata</taxon>
        <taxon>Craniata</taxon>
        <taxon>Vertebrata</taxon>
        <taxon>Euteleostomi</taxon>
        <taxon>Archelosauria</taxon>
        <taxon>Archosauria</taxon>
        <taxon>Dinosauria</taxon>
        <taxon>Saurischia</taxon>
        <taxon>Theropoda</taxon>
        <taxon>Coelurosauria</taxon>
        <taxon>Aves</taxon>
        <taxon>Neognathae</taxon>
        <taxon>Neoaves</taxon>
        <taxon>Telluraves</taxon>
        <taxon>Australaves</taxon>
        <taxon>Psittaciformes</taxon>
        <taxon>Psittacidae</taxon>
        <taxon>Amazona</taxon>
    </lineage>
</organism>